<proteinExistence type="predicted"/>
<dbReference type="InterPro" id="IPR021254">
    <property type="entry name" value="DUF2806"/>
</dbReference>
<dbReference type="Proteomes" id="UP001597176">
    <property type="component" value="Unassembled WGS sequence"/>
</dbReference>
<evidence type="ECO:0000313" key="1">
    <source>
        <dbReference type="EMBL" id="MFD1301536.1"/>
    </source>
</evidence>
<organism evidence="1 2">
    <name type="scientific">Methylobacterium marchantiae</name>
    <dbReference type="NCBI Taxonomy" id="600331"/>
    <lineage>
        <taxon>Bacteria</taxon>
        <taxon>Pseudomonadati</taxon>
        <taxon>Pseudomonadota</taxon>
        <taxon>Alphaproteobacteria</taxon>
        <taxon>Hyphomicrobiales</taxon>
        <taxon>Methylobacteriaceae</taxon>
        <taxon>Methylobacterium</taxon>
    </lineage>
</organism>
<comment type="caution">
    <text evidence="1">The sequence shown here is derived from an EMBL/GenBank/DDBJ whole genome shotgun (WGS) entry which is preliminary data.</text>
</comment>
<accession>A0ABW3WWF6</accession>
<evidence type="ECO:0000313" key="2">
    <source>
        <dbReference type="Proteomes" id="UP001597176"/>
    </source>
</evidence>
<reference evidence="2" key="1">
    <citation type="journal article" date="2019" name="Int. J. Syst. Evol. Microbiol.">
        <title>The Global Catalogue of Microorganisms (GCM) 10K type strain sequencing project: providing services to taxonomists for standard genome sequencing and annotation.</title>
        <authorList>
            <consortium name="The Broad Institute Genomics Platform"/>
            <consortium name="The Broad Institute Genome Sequencing Center for Infectious Disease"/>
            <person name="Wu L."/>
            <person name="Ma J."/>
        </authorList>
    </citation>
    <scope>NUCLEOTIDE SEQUENCE [LARGE SCALE GENOMIC DNA]</scope>
    <source>
        <strain evidence="2">CCUG 56108</strain>
    </source>
</reference>
<gene>
    <name evidence="1" type="ORF">ACFQ4G_08055</name>
</gene>
<protein>
    <submittedName>
        <fullName evidence="1">DUF2806 domain-containing protein</fullName>
    </submittedName>
</protein>
<dbReference type="Pfam" id="PF10987">
    <property type="entry name" value="DUF2806"/>
    <property type="match status" value="1"/>
</dbReference>
<sequence>MAKEAAKQGIKDTDRVSRLIDRWTGEQFGFQQNRESIAYKTAEHLSDGESLRTETPPPDDDWMNFYSSFAEKATSEKLQDTWARVLAGEIRKPGTFSLRTIQFISTLDSEIAKDFGDIADVIFEDRLLFHVFVGADGESFDRVRRLNDVGLLGNAISWTKTYDNKMSLIQNKFYTLCLQTEWGIDYKFNAYPLTKVGGEIYSIMSVNNDFKIVRDFTKAITRSSRAQRIDILRRKETLEETFQGQSLGHTELVVDHTTGNFVEVTFTEHV</sequence>
<dbReference type="EMBL" id="JBHTND010000008">
    <property type="protein sequence ID" value="MFD1301536.1"/>
    <property type="molecule type" value="Genomic_DNA"/>
</dbReference>
<keyword evidence="2" id="KW-1185">Reference proteome</keyword>
<name>A0ABW3WWF6_9HYPH</name>
<dbReference type="RefSeq" id="WP_238205419.1">
    <property type="nucleotide sequence ID" value="NZ_JBHTND010000008.1"/>
</dbReference>